<dbReference type="Pfam" id="PF00270">
    <property type="entry name" value="DEAD"/>
    <property type="match status" value="1"/>
</dbReference>
<dbReference type="Gene3D" id="3.40.1440.60">
    <property type="entry name" value="PriA, 3(prime) DNA-binding domain"/>
    <property type="match status" value="1"/>
</dbReference>
<feature type="domain" description="Helicase ATP-binding" evidence="12">
    <location>
        <begin position="133"/>
        <end position="299"/>
    </location>
</feature>
<dbReference type="InterPro" id="IPR005259">
    <property type="entry name" value="PriA"/>
</dbReference>
<keyword evidence="10 11" id="KW-0413">Isomerase</keyword>
<comment type="caution">
    <text evidence="13">The sequence shown here is derived from an EMBL/GenBank/DDBJ whole genome shotgun (WGS) entry which is preliminary data.</text>
</comment>
<keyword evidence="3 11" id="KW-0479">Metal-binding</keyword>
<keyword evidence="6 11" id="KW-0347">Helicase</keyword>
<evidence type="ECO:0000256" key="9">
    <source>
        <dbReference type="ARBA" id="ARBA00023125"/>
    </source>
</evidence>
<feature type="binding site" evidence="11">
    <location>
        <position position="362"/>
    </location>
    <ligand>
        <name>Zn(2+)</name>
        <dbReference type="ChEBI" id="CHEBI:29105"/>
        <label>1</label>
    </ligand>
</feature>
<feature type="binding site" evidence="11">
    <location>
        <position position="405"/>
    </location>
    <ligand>
        <name>Zn(2+)</name>
        <dbReference type="ChEBI" id="CHEBI:29105"/>
        <label>1</label>
    </ligand>
</feature>
<dbReference type="PROSITE" id="PS51192">
    <property type="entry name" value="HELICASE_ATP_BIND_1"/>
    <property type="match status" value="1"/>
</dbReference>
<dbReference type="HAMAP" id="MF_00983">
    <property type="entry name" value="PriA"/>
    <property type="match status" value="1"/>
</dbReference>
<dbReference type="Proteomes" id="UP000289269">
    <property type="component" value="Unassembled WGS sequence"/>
</dbReference>
<comment type="function">
    <text evidence="11">Initiates the restart of stalled replication forks, which reloads the replicative helicase on sites other than the origin of replication. Recognizes and binds to abandoned replication forks and remodels them to uncover a helicase loading site. Promotes assembly of the primosome at these replication forks.</text>
</comment>
<dbReference type="Pfam" id="PF18319">
    <property type="entry name" value="Zn_ribbon_PriA"/>
    <property type="match status" value="1"/>
</dbReference>
<dbReference type="SMART" id="SM00490">
    <property type="entry name" value="HELICc"/>
    <property type="match status" value="1"/>
</dbReference>
<dbReference type="GO" id="GO:0016887">
    <property type="term" value="F:ATP hydrolysis activity"/>
    <property type="evidence" value="ECO:0007669"/>
    <property type="project" value="RHEA"/>
</dbReference>
<dbReference type="InterPro" id="IPR011545">
    <property type="entry name" value="DEAD/DEAH_box_helicase_dom"/>
</dbReference>
<evidence type="ECO:0000256" key="5">
    <source>
        <dbReference type="ARBA" id="ARBA00022801"/>
    </source>
</evidence>
<comment type="catalytic activity">
    <reaction evidence="11">
        <text>ATP + H2O = ADP + phosphate + H(+)</text>
        <dbReference type="Rhea" id="RHEA:13065"/>
        <dbReference type="ChEBI" id="CHEBI:15377"/>
        <dbReference type="ChEBI" id="CHEBI:15378"/>
        <dbReference type="ChEBI" id="CHEBI:30616"/>
        <dbReference type="ChEBI" id="CHEBI:43474"/>
        <dbReference type="ChEBI" id="CHEBI:456216"/>
        <dbReference type="EC" id="5.6.2.4"/>
    </reaction>
</comment>
<dbReference type="NCBIfam" id="TIGR00595">
    <property type="entry name" value="priA"/>
    <property type="match status" value="1"/>
</dbReference>
<dbReference type="GO" id="GO:0006269">
    <property type="term" value="P:DNA replication, synthesis of primer"/>
    <property type="evidence" value="ECO:0007669"/>
    <property type="project" value="UniProtKB-KW"/>
</dbReference>
<dbReference type="InterPro" id="IPR027417">
    <property type="entry name" value="P-loop_NTPase"/>
</dbReference>
<gene>
    <name evidence="11 13" type="primary">priA</name>
    <name evidence="13" type="ORF">EOT04_00370</name>
</gene>
<dbReference type="GO" id="GO:0006270">
    <property type="term" value="P:DNA replication initiation"/>
    <property type="evidence" value="ECO:0007669"/>
    <property type="project" value="TreeGrafter"/>
</dbReference>
<reference evidence="13" key="1">
    <citation type="submission" date="2019-01" db="EMBL/GenBank/DDBJ databases">
        <title>Genomic signatures and co-occurrence patterns of the ultra-small Saccharimodia (Patescibacteria phylum) suggest a symbiotic lifestyle.</title>
        <authorList>
            <person name="Lemos L."/>
            <person name="Medeiros J."/>
            <person name="Andreote F."/>
            <person name="Fernandes G."/>
            <person name="Varani A."/>
            <person name="Oliveira G."/>
            <person name="Pylro V."/>
        </authorList>
    </citation>
    <scope>NUCLEOTIDE SEQUENCE [LARGE SCALE GENOMIC DNA]</scope>
    <source>
        <strain evidence="13">AMD01</strain>
    </source>
</reference>
<dbReference type="InterPro" id="IPR042115">
    <property type="entry name" value="PriA_3primeBD_sf"/>
</dbReference>
<dbReference type="AlphaFoldDB" id="A0A4V1J7Q8"/>
<name>A0A4V1J7Q8_9BACT</name>
<protein>
    <recommendedName>
        <fullName evidence="11">Replication restart protein PriA</fullName>
    </recommendedName>
    <alternativeName>
        <fullName evidence="11">ATP-dependent DNA helicase PriA</fullName>
        <ecNumber evidence="11">5.6.2.4</ecNumber>
    </alternativeName>
    <alternativeName>
        <fullName evidence="11">DNA 3'-5' helicase PriA</fullName>
    </alternativeName>
</protein>
<dbReference type="InterPro" id="IPR001650">
    <property type="entry name" value="Helicase_C-like"/>
</dbReference>
<keyword evidence="14" id="KW-1185">Reference proteome</keyword>
<evidence type="ECO:0000256" key="11">
    <source>
        <dbReference type="HAMAP-Rule" id="MF_00983"/>
    </source>
</evidence>
<proteinExistence type="inferred from homology"/>
<dbReference type="PANTHER" id="PTHR30580">
    <property type="entry name" value="PRIMOSOMAL PROTEIN N"/>
    <property type="match status" value="1"/>
</dbReference>
<feature type="binding site" evidence="11">
    <location>
        <position position="389"/>
    </location>
    <ligand>
        <name>Zn(2+)</name>
        <dbReference type="ChEBI" id="CHEBI:29105"/>
        <label>2</label>
    </ligand>
</feature>
<dbReference type="InterPro" id="IPR040498">
    <property type="entry name" value="PriA_CRR"/>
</dbReference>
<comment type="cofactor">
    <cofactor evidence="11">
        <name>Zn(2+)</name>
        <dbReference type="ChEBI" id="CHEBI:29105"/>
    </cofactor>
    <text evidence="11">Binds 2 zinc ions per subunit.</text>
</comment>
<feature type="binding site" evidence="11">
    <location>
        <position position="374"/>
    </location>
    <ligand>
        <name>Zn(2+)</name>
        <dbReference type="ChEBI" id="CHEBI:29105"/>
        <label>2</label>
    </ligand>
</feature>
<sequence length="647" mass="71804">MRYYQIAPTITIHGPKDQLTYHHQSALPVGGLVTIPLGKKQAAGVILKEVAKPNFATRPVGQLIETRPLPAHLLQAALWMSRYYIAPLSSCFQTILPKGLHKTRRQIKLADTSNLINRTSFVLNSQQEAAVKTILKNSGGTTLLRGITGSGKTQVYVEVMKRTVETGRSGIVLVPEIALTAQLKSQIESSLPGAIITHSSMTEGQRHLIWRQILHSKKPVVVIGPRSALFSPITNLGLVVIDECHEPSYKQENQPRYLALRVARIITESAGARLILGSATPSVTESYLAEATAQPVALLNRPAIADALPAQISLVDIRKKDEFRRHRFLSDKLLSSIEASLGEGRQSLVFHNRRGSAPLTICQDCGWTAVCPSCQLPMTLHVDKHQLVCHICGRRLDVPASCPVCHQPQLVHRGIGTKLIADELAKLFPSAKLARFDADTAAVERLHTNYQDIYDGKFNIIIGTQMVAKGLDLPLLGSVGVVQADSGLNLPDYQANERVFQLVYQVCGRVGRLARPSSVIIQTYHPEHPSILYGSRQDYDAFYQWELPRRRQDYFPPFCYLAKLTCAYSRENQAVAASRALADGLKQRFNNQMLVLGPAPSFYEKLGGRFRWQLILKSSKRSIIQEACRELVNNSRWTVDPDPAHLL</sequence>
<keyword evidence="8 11" id="KW-0067">ATP-binding</keyword>
<evidence type="ECO:0000256" key="3">
    <source>
        <dbReference type="ARBA" id="ARBA00022723"/>
    </source>
</evidence>
<dbReference type="InterPro" id="IPR041236">
    <property type="entry name" value="PriA_C"/>
</dbReference>
<feature type="binding site" evidence="11">
    <location>
        <position position="402"/>
    </location>
    <ligand>
        <name>Zn(2+)</name>
        <dbReference type="ChEBI" id="CHEBI:29105"/>
        <label>1</label>
    </ligand>
</feature>
<evidence type="ECO:0000259" key="12">
    <source>
        <dbReference type="PROSITE" id="PS51192"/>
    </source>
</evidence>
<keyword evidence="1 11" id="KW-0639">Primosome</keyword>
<dbReference type="Gene3D" id="3.40.50.300">
    <property type="entry name" value="P-loop containing nucleotide triphosphate hydrolases"/>
    <property type="match status" value="2"/>
</dbReference>
<feature type="binding site" evidence="11">
    <location>
        <position position="392"/>
    </location>
    <ligand>
        <name>Zn(2+)</name>
        <dbReference type="ChEBI" id="CHEBI:29105"/>
        <label>2</label>
    </ligand>
</feature>
<keyword evidence="9 11" id="KW-0238">DNA-binding</keyword>
<dbReference type="InterPro" id="IPR014001">
    <property type="entry name" value="Helicase_ATP-bd"/>
</dbReference>
<keyword evidence="7 11" id="KW-0862">Zinc</keyword>
<feature type="binding site" evidence="11">
    <location>
        <position position="371"/>
    </location>
    <ligand>
        <name>Zn(2+)</name>
        <dbReference type="ChEBI" id="CHEBI:29105"/>
        <label>2</label>
    </ligand>
</feature>
<dbReference type="GO" id="GO:0006302">
    <property type="term" value="P:double-strand break repair"/>
    <property type="evidence" value="ECO:0007669"/>
    <property type="project" value="InterPro"/>
</dbReference>
<evidence type="ECO:0000256" key="7">
    <source>
        <dbReference type="ARBA" id="ARBA00022833"/>
    </source>
</evidence>
<comment type="catalytic activity">
    <reaction evidence="11">
        <text>Couples ATP hydrolysis with the unwinding of duplex DNA by translocating in the 3'-5' direction.</text>
        <dbReference type="EC" id="5.6.2.4"/>
    </reaction>
</comment>
<comment type="subunit">
    <text evidence="11">Component of the replication restart primosome.</text>
</comment>
<dbReference type="EC" id="5.6.2.4" evidence="11"/>
<keyword evidence="2 11" id="KW-0235">DNA replication</keyword>
<evidence type="ECO:0000256" key="1">
    <source>
        <dbReference type="ARBA" id="ARBA00022515"/>
    </source>
</evidence>
<dbReference type="GO" id="GO:0005524">
    <property type="term" value="F:ATP binding"/>
    <property type="evidence" value="ECO:0007669"/>
    <property type="project" value="UniProtKB-UniRule"/>
</dbReference>
<accession>A0A4V1J7Q8</accession>
<evidence type="ECO:0000256" key="6">
    <source>
        <dbReference type="ARBA" id="ARBA00022806"/>
    </source>
</evidence>
<dbReference type="GO" id="GO:0003677">
    <property type="term" value="F:DNA binding"/>
    <property type="evidence" value="ECO:0007669"/>
    <property type="project" value="UniProtKB-UniRule"/>
</dbReference>
<evidence type="ECO:0000313" key="14">
    <source>
        <dbReference type="Proteomes" id="UP000289269"/>
    </source>
</evidence>
<dbReference type="InterPro" id="IPR041222">
    <property type="entry name" value="PriA_3primeBD"/>
</dbReference>
<dbReference type="GO" id="GO:0008270">
    <property type="term" value="F:zinc ion binding"/>
    <property type="evidence" value="ECO:0007669"/>
    <property type="project" value="UniProtKB-UniRule"/>
</dbReference>
<keyword evidence="5 11" id="KW-0378">Hydrolase</keyword>
<evidence type="ECO:0000256" key="2">
    <source>
        <dbReference type="ARBA" id="ARBA00022705"/>
    </source>
</evidence>
<evidence type="ECO:0000256" key="4">
    <source>
        <dbReference type="ARBA" id="ARBA00022741"/>
    </source>
</evidence>
<dbReference type="Pfam" id="PF17764">
    <property type="entry name" value="PriA_3primeBD"/>
    <property type="match status" value="1"/>
</dbReference>
<dbReference type="SUPFAM" id="SSF52540">
    <property type="entry name" value="P-loop containing nucleoside triphosphate hydrolases"/>
    <property type="match status" value="1"/>
</dbReference>
<keyword evidence="4 11" id="KW-0547">Nucleotide-binding</keyword>
<feature type="binding site" evidence="11">
    <location>
        <position position="365"/>
    </location>
    <ligand>
        <name>Zn(2+)</name>
        <dbReference type="ChEBI" id="CHEBI:29105"/>
        <label>1</label>
    </ligand>
</feature>
<dbReference type="GO" id="GO:0006310">
    <property type="term" value="P:DNA recombination"/>
    <property type="evidence" value="ECO:0007669"/>
    <property type="project" value="InterPro"/>
</dbReference>
<dbReference type="Pfam" id="PF18074">
    <property type="entry name" value="PriA_C"/>
    <property type="match status" value="1"/>
</dbReference>
<evidence type="ECO:0000313" key="13">
    <source>
        <dbReference type="EMBL" id="RWZ79831.1"/>
    </source>
</evidence>
<dbReference type="PANTHER" id="PTHR30580:SF0">
    <property type="entry name" value="PRIMOSOMAL PROTEIN N"/>
    <property type="match status" value="1"/>
</dbReference>
<dbReference type="SUPFAM" id="SSF161187">
    <property type="entry name" value="YfgJ-like"/>
    <property type="match status" value="1"/>
</dbReference>
<dbReference type="SMART" id="SM00487">
    <property type="entry name" value="DEXDc"/>
    <property type="match status" value="1"/>
</dbReference>
<comment type="similarity">
    <text evidence="11">Belongs to the helicase family. PriA subfamily.</text>
</comment>
<dbReference type="EMBL" id="SCKW01000002">
    <property type="protein sequence ID" value="RWZ79831.1"/>
    <property type="molecule type" value="Genomic_DNA"/>
</dbReference>
<evidence type="ECO:0000256" key="10">
    <source>
        <dbReference type="ARBA" id="ARBA00023235"/>
    </source>
</evidence>
<evidence type="ECO:0000256" key="8">
    <source>
        <dbReference type="ARBA" id="ARBA00022840"/>
    </source>
</evidence>
<organism evidence="13 14">
    <name type="scientific">Candidatus Chaera renei</name>
    <dbReference type="NCBI Taxonomy" id="2506947"/>
    <lineage>
        <taxon>Bacteria</taxon>
        <taxon>Candidatus Saccharimonadota</taxon>
        <taxon>Candidatus Saccharimonadia</taxon>
        <taxon>Candidatus Saccharimonadales</taxon>
        <taxon>Candidatus Saccharimonadaceae</taxon>
        <taxon>Candidatus Chaera</taxon>
    </lineage>
</organism>
<dbReference type="GO" id="GO:0043138">
    <property type="term" value="F:3'-5' DNA helicase activity"/>
    <property type="evidence" value="ECO:0007669"/>
    <property type="project" value="UniProtKB-EC"/>
</dbReference>
<dbReference type="GO" id="GO:1990077">
    <property type="term" value="C:primosome complex"/>
    <property type="evidence" value="ECO:0007669"/>
    <property type="project" value="UniProtKB-UniRule"/>
</dbReference>